<proteinExistence type="predicted"/>
<accession>A0A2G9GGT6</accession>
<dbReference type="Proteomes" id="UP000231279">
    <property type="component" value="Unassembled WGS sequence"/>
</dbReference>
<keyword evidence="2" id="KW-1185">Reference proteome</keyword>
<dbReference type="EMBL" id="NKXS01005238">
    <property type="protein sequence ID" value="PIN04230.1"/>
    <property type="molecule type" value="Genomic_DNA"/>
</dbReference>
<evidence type="ECO:0000313" key="1">
    <source>
        <dbReference type="EMBL" id="PIN04230.1"/>
    </source>
</evidence>
<comment type="caution">
    <text evidence="1">The sequence shown here is derived from an EMBL/GenBank/DDBJ whole genome shotgun (WGS) entry which is preliminary data.</text>
</comment>
<evidence type="ECO:0000313" key="2">
    <source>
        <dbReference type="Proteomes" id="UP000231279"/>
    </source>
</evidence>
<name>A0A2G9GGT6_9LAMI</name>
<organism evidence="1 2">
    <name type="scientific">Handroanthus impetiginosus</name>
    <dbReference type="NCBI Taxonomy" id="429701"/>
    <lineage>
        <taxon>Eukaryota</taxon>
        <taxon>Viridiplantae</taxon>
        <taxon>Streptophyta</taxon>
        <taxon>Embryophyta</taxon>
        <taxon>Tracheophyta</taxon>
        <taxon>Spermatophyta</taxon>
        <taxon>Magnoliopsida</taxon>
        <taxon>eudicotyledons</taxon>
        <taxon>Gunneridae</taxon>
        <taxon>Pentapetalae</taxon>
        <taxon>asterids</taxon>
        <taxon>lamiids</taxon>
        <taxon>Lamiales</taxon>
        <taxon>Bignoniaceae</taxon>
        <taxon>Crescentiina</taxon>
        <taxon>Tabebuia alliance</taxon>
        <taxon>Handroanthus</taxon>
    </lineage>
</organism>
<protein>
    <submittedName>
        <fullName evidence="1">Uncharacterized protein</fullName>
    </submittedName>
</protein>
<reference evidence="2" key="1">
    <citation type="journal article" date="2018" name="Gigascience">
        <title>Genome assembly of the Pink Ipe (Handroanthus impetiginosus, Bignoniaceae), a highly valued, ecologically keystone Neotropical timber forest tree.</title>
        <authorList>
            <person name="Silva-Junior O.B."/>
            <person name="Grattapaglia D."/>
            <person name="Novaes E."/>
            <person name="Collevatti R.G."/>
        </authorList>
    </citation>
    <scope>NUCLEOTIDE SEQUENCE [LARGE SCALE GENOMIC DNA]</scope>
    <source>
        <strain evidence="2">cv. UFG-1</strain>
    </source>
</reference>
<gene>
    <name evidence="1" type="ORF">CDL12_23247</name>
</gene>
<dbReference type="AlphaFoldDB" id="A0A2G9GGT6"/>
<sequence length="58" mass="6860">MLTEVRNYLSTLICVPFPIFILDYEQRLHENVPEAQIDHKFWINGVNVYSDPVSSYLM</sequence>